<feature type="non-terminal residue" evidence="4">
    <location>
        <position position="1"/>
    </location>
</feature>
<dbReference type="EMBL" id="JABXXR010000290">
    <property type="protein sequence ID" value="NVN42137.1"/>
    <property type="molecule type" value="Genomic_DNA"/>
</dbReference>
<dbReference type="InterPro" id="IPR046886">
    <property type="entry name" value="RsmE_MTase_dom"/>
</dbReference>
<proteinExistence type="predicted"/>
<gene>
    <name evidence="4" type="ORF">HUK82_16450</name>
</gene>
<feature type="domain" description="Ribosomal RNA small subunit methyltransferase E methyltransferase" evidence="3">
    <location>
        <begin position="17"/>
        <end position="61"/>
    </location>
</feature>
<organism evidence="4 5">
    <name type="scientific">Ameyamaea chiangmaiensis</name>
    <dbReference type="NCBI Taxonomy" id="442969"/>
    <lineage>
        <taxon>Bacteria</taxon>
        <taxon>Pseudomonadati</taxon>
        <taxon>Pseudomonadota</taxon>
        <taxon>Alphaproteobacteria</taxon>
        <taxon>Acetobacterales</taxon>
        <taxon>Acetobacteraceae</taxon>
        <taxon>Ameyamaea</taxon>
    </lineage>
</organism>
<dbReference type="Proteomes" id="UP000585665">
    <property type="component" value="Unassembled WGS sequence"/>
</dbReference>
<evidence type="ECO:0000256" key="2">
    <source>
        <dbReference type="ARBA" id="ARBA00022679"/>
    </source>
</evidence>
<keyword evidence="1 4" id="KW-0489">Methyltransferase</keyword>
<dbReference type="AlphaFoldDB" id="A0A850PCA4"/>
<comment type="caution">
    <text evidence="4">The sequence shown here is derived from an EMBL/GenBank/DDBJ whole genome shotgun (WGS) entry which is preliminary data.</text>
</comment>
<evidence type="ECO:0000259" key="3">
    <source>
        <dbReference type="Pfam" id="PF04452"/>
    </source>
</evidence>
<dbReference type="InterPro" id="IPR029026">
    <property type="entry name" value="tRNA_m1G_MTases_N"/>
</dbReference>
<dbReference type="GO" id="GO:0008168">
    <property type="term" value="F:methyltransferase activity"/>
    <property type="evidence" value="ECO:0007669"/>
    <property type="project" value="UniProtKB-KW"/>
</dbReference>
<keyword evidence="5" id="KW-1185">Reference proteome</keyword>
<sequence>AVSDTDGGVRLADGDGVLIGPEGGFAETELRAILGRPFVRGVSLGRRILRADTAAAATLARFGGF</sequence>
<dbReference type="RefSeq" id="WP_176614944.1">
    <property type="nucleotide sequence ID" value="NZ_JABXXR010000290.1"/>
</dbReference>
<protein>
    <submittedName>
        <fullName evidence="4">16S rRNA (Uracil(1498)-N(3))-methyltransferase</fullName>
    </submittedName>
</protein>
<dbReference type="SUPFAM" id="SSF75217">
    <property type="entry name" value="alpha/beta knot"/>
    <property type="match status" value="1"/>
</dbReference>
<reference evidence="4 5" key="1">
    <citation type="submission" date="2020-06" db="EMBL/GenBank/DDBJ databases">
        <title>Description of novel acetic acid bacteria.</title>
        <authorList>
            <person name="Sombolestani A."/>
        </authorList>
    </citation>
    <scope>NUCLEOTIDE SEQUENCE [LARGE SCALE GENOMIC DNA]</scope>
    <source>
        <strain evidence="4 5">LMG 27010</strain>
    </source>
</reference>
<dbReference type="Pfam" id="PF04452">
    <property type="entry name" value="Methyltrans_RNA"/>
    <property type="match status" value="1"/>
</dbReference>
<dbReference type="Gene3D" id="3.40.1280.10">
    <property type="match status" value="1"/>
</dbReference>
<accession>A0A850PCA4</accession>
<keyword evidence="2 4" id="KW-0808">Transferase</keyword>
<evidence type="ECO:0000313" key="4">
    <source>
        <dbReference type="EMBL" id="NVN42137.1"/>
    </source>
</evidence>
<dbReference type="GO" id="GO:0032259">
    <property type="term" value="P:methylation"/>
    <property type="evidence" value="ECO:0007669"/>
    <property type="project" value="UniProtKB-KW"/>
</dbReference>
<name>A0A850PCA4_9PROT</name>
<dbReference type="InterPro" id="IPR029028">
    <property type="entry name" value="Alpha/beta_knot_MTases"/>
</dbReference>
<evidence type="ECO:0000313" key="5">
    <source>
        <dbReference type="Proteomes" id="UP000585665"/>
    </source>
</evidence>
<evidence type="ECO:0000256" key="1">
    <source>
        <dbReference type="ARBA" id="ARBA00022603"/>
    </source>
</evidence>